<gene>
    <name evidence="1" type="ORF">SAMN05216247_1143</name>
</gene>
<organism evidence="1 2">
    <name type="scientific">Pseudomonas salomonii</name>
    <dbReference type="NCBI Taxonomy" id="191391"/>
    <lineage>
        <taxon>Bacteria</taxon>
        <taxon>Pseudomonadati</taxon>
        <taxon>Pseudomonadota</taxon>
        <taxon>Gammaproteobacteria</taxon>
        <taxon>Pseudomonadales</taxon>
        <taxon>Pseudomonadaceae</taxon>
        <taxon>Pseudomonas</taxon>
    </lineage>
</organism>
<accession>A0A1H3UFU4</accession>
<sequence length="33" mass="3467">MKRFSAVALGDFVAKKIPSCNLALIGFVAQVTA</sequence>
<reference evidence="1 2" key="1">
    <citation type="submission" date="2016-10" db="EMBL/GenBank/DDBJ databases">
        <authorList>
            <person name="de Groot N.N."/>
        </authorList>
    </citation>
    <scope>NUCLEOTIDE SEQUENCE [LARGE SCALE GENOMIC DNA]</scope>
    <source>
        <strain evidence="1 2">ICMP 14252</strain>
    </source>
</reference>
<proteinExistence type="predicted"/>
<dbReference type="EMBL" id="FNOX01000014">
    <property type="protein sequence ID" value="SDZ61238.1"/>
    <property type="molecule type" value="Genomic_DNA"/>
</dbReference>
<evidence type="ECO:0000313" key="1">
    <source>
        <dbReference type="EMBL" id="SDZ61238.1"/>
    </source>
</evidence>
<dbReference type="Proteomes" id="UP000182902">
    <property type="component" value="Unassembled WGS sequence"/>
</dbReference>
<evidence type="ECO:0000313" key="2">
    <source>
        <dbReference type="Proteomes" id="UP000182902"/>
    </source>
</evidence>
<protein>
    <submittedName>
        <fullName evidence="1">Uncharacterized protein</fullName>
    </submittedName>
</protein>
<name>A0A1H3UFU4_9PSED</name>
<dbReference type="AlphaFoldDB" id="A0A1H3UFU4"/>